<evidence type="ECO:0000313" key="2">
    <source>
        <dbReference type="EMBL" id="MDT7833084.1"/>
    </source>
</evidence>
<dbReference type="CDD" id="cd02440">
    <property type="entry name" value="AdoMet_MTases"/>
    <property type="match status" value="1"/>
</dbReference>
<keyword evidence="2" id="KW-0489">Methyltransferase</keyword>
<protein>
    <submittedName>
        <fullName evidence="2">Class I SAM-dependent methyltransferase</fullName>
        <ecNumber evidence="2">2.1.1.-</ecNumber>
    </submittedName>
</protein>
<accession>A0ABU3LH86</accession>
<evidence type="ECO:0000256" key="1">
    <source>
        <dbReference type="SAM" id="Phobius"/>
    </source>
</evidence>
<dbReference type="EC" id="2.1.1.-" evidence="2"/>
<dbReference type="GO" id="GO:0032259">
    <property type="term" value="P:methylation"/>
    <property type="evidence" value="ECO:0007669"/>
    <property type="project" value="UniProtKB-KW"/>
</dbReference>
<keyword evidence="1" id="KW-0472">Membrane</keyword>
<dbReference type="GO" id="GO:0008168">
    <property type="term" value="F:methyltransferase activity"/>
    <property type="evidence" value="ECO:0007669"/>
    <property type="project" value="UniProtKB-KW"/>
</dbReference>
<dbReference type="EMBL" id="JAVTTO010000004">
    <property type="protein sequence ID" value="MDT7833084.1"/>
    <property type="molecule type" value="Genomic_DNA"/>
</dbReference>
<name>A0ABU3LH86_9FLAO</name>
<dbReference type="Pfam" id="PF13489">
    <property type="entry name" value="Methyltransf_23"/>
    <property type="match status" value="1"/>
</dbReference>
<dbReference type="RefSeq" id="WP_349242335.1">
    <property type="nucleotide sequence ID" value="NZ_JAVTTO010000004.1"/>
</dbReference>
<keyword evidence="1" id="KW-1133">Transmembrane helix</keyword>
<proteinExistence type="predicted"/>
<organism evidence="2 3">
    <name type="scientific">Asprobacillus argus</name>
    <dbReference type="NCBI Taxonomy" id="3076534"/>
    <lineage>
        <taxon>Bacteria</taxon>
        <taxon>Pseudomonadati</taxon>
        <taxon>Bacteroidota</taxon>
        <taxon>Flavobacteriia</taxon>
        <taxon>Flavobacteriales</taxon>
        <taxon>Flavobacteriaceae</taxon>
        <taxon>Asprobacillus</taxon>
    </lineage>
</organism>
<dbReference type="PANTHER" id="PTHR43861">
    <property type="entry name" value="TRANS-ACONITATE 2-METHYLTRANSFERASE-RELATED"/>
    <property type="match status" value="1"/>
</dbReference>
<dbReference type="Proteomes" id="UP001257277">
    <property type="component" value="Unassembled WGS sequence"/>
</dbReference>
<reference evidence="2 3" key="1">
    <citation type="submission" date="2023-09" db="EMBL/GenBank/DDBJ databases">
        <title>Novel taxa isolated from Blanes Bay.</title>
        <authorList>
            <person name="Rey-Velasco X."/>
            <person name="Lucena T."/>
        </authorList>
    </citation>
    <scope>NUCLEOTIDE SEQUENCE [LARGE SCALE GENOMIC DNA]</scope>
    <source>
        <strain evidence="2 3">S356</strain>
    </source>
</reference>
<evidence type="ECO:0000313" key="3">
    <source>
        <dbReference type="Proteomes" id="UP001257277"/>
    </source>
</evidence>
<dbReference type="SUPFAM" id="SSF53335">
    <property type="entry name" value="S-adenosyl-L-methionine-dependent methyltransferases"/>
    <property type="match status" value="1"/>
</dbReference>
<sequence>MGTKKDAYYMNVRPEMMAFIPKSAKHILEIGCGEGNFSAQLANEQNETWAVEPYEPSAERAKEKLFKVIVGTIDEKLDELPDDYFDVIIMNDVIEHLLEPWDDIVKLKSKLKKDGVLVTSIPNVRYAKNLFKMIFKRDWKYTDDLILDRTHFRFFTKKSIKRMYEECGYSIQKMKGINATKSLFYFPFAVLFNILFLGSQLDMFYMQYATVTKKDS</sequence>
<dbReference type="InterPro" id="IPR029063">
    <property type="entry name" value="SAM-dependent_MTases_sf"/>
</dbReference>
<keyword evidence="3" id="KW-1185">Reference proteome</keyword>
<keyword evidence="1" id="KW-0812">Transmembrane</keyword>
<comment type="caution">
    <text evidence="2">The sequence shown here is derived from an EMBL/GenBank/DDBJ whole genome shotgun (WGS) entry which is preliminary data.</text>
</comment>
<keyword evidence="2" id="KW-0808">Transferase</keyword>
<gene>
    <name evidence="2" type="ORF">RQM59_11870</name>
</gene>
<feature type="transmembrane region" description="Helical" evidence="1">
    <location>
        <begin position="183"/>
        <end position="201"/>
    </location>
</feature>
<dbReference type="Gene3D" id="3.40.50.150">
    <property type="entry name" value="Vaccinia Virus protein VP39"/>
    <property type="match status" value="1"/>
</dbReference>